<reference evidence="2" key="1">
    <citation type="submission" date="2023-01" db="EMBL/GenBank/DDBJ databases">
        <authorList>
            <person name="Piombo E."/>
        </authorList>
    </citation>
    <scope>NUCLEOTIDE SEQUENCE</scope>
</reference>
<keyword evidence="1" id="KW-0732">Signal</keyword>
<dbReference type="Proteomes" id="UP001160390">
    <property type="component" value="Unassembled WGS sequence"/>
</dbReference>
<accession>A0AA35LSM5</accession>
<comment type="caution">
    <text evidence="2">The sequence shown here is derived from an EMBL/GenBank/DDBJ whole genome shotgun (WGS) entry which is preliminary data.</text>
</comment>
<evidence type="ECO:0000313" key="3">
    <source>
        <dbReference type="Proteomes" id="UP001160390"/>
    </source>
</evidence>
<feature type="chain" id="PRO_5041456065" evidence="1">
    <location>
        <begin position="29"/>
        <end position="96"/>
    </location>
</feature>
<dbReference type="AlphaFoldDB" id="A0AA35LSM5"/>
<keyword evidence="3" id="KW-1185">Reference proteome</keyword>
<gene>
    <name evidence="2" type="ORF">CCHLO57077_00008037</name>
</gene>
<organism evidence="2 3">
    <name type="scientific">Clonostachys chloroleuca</name>
    <dbReference type="NCBI Taxonomy" id="1926264"/>
    <lineage>
        <taxon>Eukaryota</taxon>
        <taxon>Fungi</taxon>
        <taxon>Dikarya</taxon>
        <taxon>Ascomycota</taxon>
        <taxon>Pezizomycotina</taxon>
        <taxon>Sordariomycetes</taxon>
        <taxon>Hypocreomycetidae</taxon>
        <taxon>Hypocreales</taxon>
        <taxon>Bionectriaceae</taxon>
        <taxon>Clonostachys</taxon>
    </lineage>
</organism>
<protein>
    <submittedName>
        <fullName evidence="2">Uncharacterized protein</fullName>
    </submittedName>
</protein>
<sequence>MGGARVEFGCWPVFWGLRVNLLWGSAKSGDVGACPPVPLLPLTEGCPGTNTKGTVGGFPLLSRSTMWLHGKILLLIGDVALESIEDMHKDTAKARP</sequence>
<dbReference type="EMBL" id="CABFNP030000612">
    <property type="protein sequence ID" value="CAI6057647.1"/>
    <property type="molecule type" value="Genomic_DNA"/>
</dbReference>
<proteinExistence type="predicted"/>
<name>A0AA35LSM5_9HYPO</name>
<feature type="signal peptide" evidence="1">
    <location>
        <begin position="1"/>
        <end position="28"/>
    </location>
</feature>
<evidence type="ECO:0000313" key="2">
    <source>
        <dbReference type="EMBL" id="CAI6057647.1"/>
    </source>
</evidence>
<evidence type="ECO:0000256" key="1">
    <source>
        <dbReference type="SAM" id="SignalP"/>
    </source>
</evidence>